<organism evidence="5 6">
    <name type="scientific">Apatococcus lobatus</name>
    <dbReference type="NCBI Taxonomy" id="904363"/>
    <lineage>
        <taxon>Eukaryota</taxon>
        <taxon>Viridiplantae</taxon>
        <taxon>Chlorophyta</taxon>
        <taxon>core chlorophytes</taxon>
        <taxon>Trebouxiophyceae</taxon>
        <taxon>Chlorellales</taxon>
        <taxon>Chlorellaceae</taxon>
        <taxon>Apatococcus</taxon>
    </lineage>
</organism>
<dbReference type="GO" id="GO:0004356">
    <property type="term" value="F:glutamine synthetase activity"/>
    <property type="evidence" value="ECO:0007669"/>
    <property type="project" value="InterPro"/>
</dbReference>
<evidence type="ECO:0000256" key="3">
    <source>
        <dbReference type="RuleBase" id="RU000384"/>
    </source>
</evidence>
<gene>
    <name evidence="5" type="ORF">WJX74_006490</name>
</gene>
<proteinExistence type="inferred from homology"/>
<reference evidence="5 6" key="1">
    <citation type="journal article" date="2024" name="Nat. Commun.">
        <title>Phylogenomics reveals the evolutionary origins of lichenization in chlorophyte algae.</title>
        <authorList>
            <person name="Puginier C."/>
            <person name="Libourel C."/>
            <person name="Otte J."/>
            <person name="Skaloud P."/>
            <person name="Haon M."/>
            <person name="Grisel S."/>
            <person name="Petersen M."/>
            <person name="Berrin J.G."/>
            <person name="Delaux P.M."/>
            <person name="Dal Grande F."/>
            <person name="Keller J."/>
        </authorList>
    </citation>
    <scope>NUCLEOTIDE SEQUENCE [LARGE SCALE GENOMIC DNA]</scope>
    <source>
        <strain evidence="5 6">SAG 2145</strain>
    </source>
</reference>
<name>A0AAW1RQV5_9CHLO</name>
<evidence type="ECO:0000313" key="6">
    <source>
        <dbReference type="Proteomes" id="UP001438707"/>
    </source>
</evidence>
<sequence>MSEGGEPDPGARFLRLLWCDSAGLRRCKVIPMAELESTIQKGLGLTKACMACQIWADTCAPGAGLGALGEVRLMPVGNPIQLPWHPQHAICLTSLHDPPGGQWSCCPRAALARTIKQAVDAHGLEFHVGFETELHLSRRQVADAQRSGPDSCTAVDNSLYADSLALDAMSPVLDTMAESLERMGIGLVQFHAESGSGQFEVVTQHASPLIAADQLLLTREALTQVAARKGFRASLHPKPHAAGAGSGCHCHISLRHQVEGEDGESEAMHKGALGLTDWSRAFFAGMLAHLPGLMVFTMPSYHSYLRMQPGAWSGAYRVWGEQNKEAPLRLCTLEGFPEMTNMELKSMDSTTNPYIALAAVITAGLLGITKQMDLPHPYQEDPSHLSPDDAAAAGLEALPNSLAAALEALDHDKDLLEALEQTVGAELLQAFLGVRKAEAKHFDSEADAILYQRY</sequence>
<dbReference type="InterPro" id="IPR008146">
    <property type="entry name" value="Gln_synth_cat_dom"/>
</dbReference>
<dbReference type="PANTHER" id="PTHR43785">
    <property type="entry name" value="GAMMA-GLUTAMYLPUTRESCINE SYNTHETASE"/>
    <property type="match status" value="1"/>
</dbReference>
<dbReference type="AlphaFoldDB" id="A0AAW1RQV5"/>
<evidence type="ECO:0000313" key="5">
    <source>
        <dbReference type="EMBL" id="KAK9835712.1"/>
    </source>
</evidence>
<dbReference type="SUPFAM" id="SSF55931">
    <property type="entry name" value="Glutamine synthetase/guanido kinase"/>
    <property type="match status" value="1"/>
</dbReference>
<keyword evidence="1" id="KW-0436">Ligase</keyword>
<comment type="caution">
    <text evidence="5">The sequence shown here is derived from an EMBL/GenBank/DDBJ whole genome shotgun (WGS) entry which is preliminary data.</text>
</comment>
<protein>
    <recommendedName>
        <fullName evidence="4">GS catalytic domain-containing protein</fullName>
    </recommendedName>
</protein>
<dbReference type="EMBL" id="JALJOS010000008">
    <property type="protein sequence ID" value="KAK9835712.1"/>
    <property type="molecule type" value="Genomic_DNA"/>
</dbReference>
<evidence type="ECO:0000259" key="4">
    <source>
        <dbReference type="PROSITE" id="PS51987"/>
    </source>
</evidence>
<accession>A0AAW1RQV5</accession>
<feature type="domain" description="GS catalytic" evidence="4">
    <location>
        <begin position="107"/>
        <end position="454"/>
    </location>
</feature>
<dbReference type="Proteomes" id="UP001438707">
    <property type="component" value="Unassembled WGS sequence"/>
</dbReference>
<dbReference type="PROSITE" id="PS51987">
    <property type="entry name" value="GS_CATALYTIC"/>
    <property type="match status" value="1"/>
</dbReference>
<dbReference type="GO" id="GO:0006542">
    <property type="term" value="P:glutamine biosynthetic process"/>
    <property type="evidence" value="ECO:0007669"/>
    <property type="project" value="InterPro"/>
</dbReference>
<dbReference type="InterPro" id="IPR036651">
    <property type="entry name" value="Gln_synt_N_sf"/>
</dbReference>
<dbReference type="SMART" id="SM01230">
    <property type="entry name" value="Gln-synt_C"/>
    <property type="match status" value="1"/>
</dbReference>
<dbReference type="Gene3D" id="3.30.590.10">
    <property type="entry name" value="Glutamine synthetase/guanido kinase, catalytic domain"/>
    <property type="match status" value="1"/>
</dbReference>
<evidence type="ECO:0000256" key="2">
    <source>
        <dbReference type="PROSITE-ProRule" id="PRU01331"/>
    </source>
</evidence>
<dbReference type="PANTHER" id="PTHR43785:SF2">
    <property type="entry name" value="TYPE-1 GLUTAMINE SYNTHETASE 1"/>
    <property type="match status" value="1"/>
</dbReference>
<dbReference type="Pfam" id="PF00120">
    <property type="entry name" value="Gln-synt_C"/>
    <property type="match status" value="1"/>
</dbReference>
<dbReference type="Gene3D" id="3.10.20.70">
    <property type="entry name" value="Glutamine synthetase, N-terminal domain"/>
    <property type="match status" value="1"/>
</dbReference>
<keyword evidence="6" id="KW-1185">Reference proteome</keyword>
<comment type="similarity">
    <text evidence="2 3">Belongs to the glutamine synthetase family.</text>
</comment>
<evidence type="ECO:0000256" key="1">
    <source>
        <dbReference type="ARBA" id="ARBA00022598"/>
    </source>
</evidence>
<dbReference type="InterPro" id="IPR014746">
    <property type="entry name" value="Gln_synth/guanido_kin_cat_dom"/>
</dbReference>